<feature type="compositionally biased region" description="Polar residues" evidence="1">
    <location>
        <begin position="1"/>
        <end position="26"/>
    </location>
</feature>
<feature type="compositionally biased region" description="Low complexity" evidence="1">
    <location>
        <begin position="27"/>
        <end position="36"/>
    </location>
</feature>
<gene>
    <name evidence="2" type="ORF">BD626DRAFT_277291</name>
</gene>
<sequence length="162" mass="17769">MTTVSASPTLDASELTPQPSATSPGASSTRSWQSRPSSPLAVLCWPITPEIARQICAKGSLCLLPHRDGDPSTHYRSLRCILPSIICDKYPSAPYWPDGTRLVEMDRGSEFALIVAGNWGRQCLIPLPDPEVVDTIADMLCLEGAEREPRWLTLGSTPRFKY</sequence>
<protein>
    <submittedName>
        <fullName evidence="2">Uncharacterized protein</fullName>
    </submittedName>
</protein>
<dbReference type="AlphaFoldDB" id="A0A550BTE6"/>
<name>A0A550BTE6_9AGAR</name>
<organism evidence="2 3">
    <name type="scientific">Schizophyllum amplum</name>
    <dbReference type="NCBI Taxonomy" id="97359"/>
    <lineage>
        <taxon>Eukaryota</taxon>
        <taxon>Fungi</taxon>
        <taxon>Dikarya</taxon>
        <taxon>Basidiomycota</taxon>
        <taxon>Agaricomycotina</taxon>
        <taxon>Agaricomycetes</taxon>
        <taxon>Agaricomycetidae</taxon>
        <taxon>Agaricales</taxon>
        <taxon>Schizophyllaceae</taxon>
        <taxon>Schizophyllum</taxon>
    </lineage>
</organism>
<evidence type="ECO:0000256" key="1">
    <source>
        <dbReference type="SAM" id="MobiDB-lite"/>
    </source>
</evidence>
<comment type="caution">
    <text evidence="2">The sequence shown here is derived from an EMBL/GenBank/DDBJ whole genome shotgun (WGS) entry which is preliminary data.</text>
</comment>
<feature type="region of interest" description="Disordered" evidence="1">
    <location>
        <begin position="1"/>
        <end position="36"/>
    </location>
</feature>
<proteinExistence type="predicted"/>
<evidence type="ECO:0000313" key="3">
    <source>
        <dbReference type="Proteomes" id="UP000320762"/>
    </source>
</evidence>
<evidence type="ECO:0000313" key="2">
    <source>
        <dbReference type="EMBL" id="TRM55820.1"/>
    </source>
</evidence>
<keyword evidence="3" id="KW-1185">Reference proteome</keyword>
<reference evidence="2 3" key="1">
    <citation type="journal article" date="2019" name="New Phytol.">
        <title>Comparative genomics reveals unique wood-decay strategies and fruiting body development in the Schizophyllaceae.</title>
        <authorList>
            <person name="Almasi E."/>
            <person name="Sahu N."/>
            <person name="Krizsan K."/>
            <person name="Balint B."/>
            <person name="Kovacs G.M."/>
            <person name="Kiss B."/>
            <person name="Cseklye J."/>
            <person name="Drula E."/>
            <person name="Henrissat B."/>
            <person name="Nagy I."/>
            <person name="Chovatia M."/>
            <person name="Adam C."/>
            <person name="LaButti K."/>
            <person name="Lipzen A."/>
            <person name="Riley R."/>
            <person name="Grigoriev I.V."/>
            <person name="Nagy L.G."/>
        </authorList>
    </citation>
    <scope>NUCLEOTIDE SEQUENCE [LARGE SCALE GENOMIC DNA]</scope>
    <source>
        <strain evidence="2 3">NL-1724</strain>
    </source>
</reference>
<accession>A0A550BTE6</accession>
<dbReference type="EMBL" id="VDMD01000092">
    <property type="protein sequence ID" value="TRM55820.1"/>
    <property type="molecule type" value="Genomic_DNA"/>
</dbReference>
<dbReference type="Proteomes" id="UP000320762">
    <property type="component" value="Unassembled WGS sequence"/>
</dbReference>